<feature type="transmembrane region" description="Helical" evidence="17">
    <location>
        <begin position="145"/>
        <end position="162"/>
    </location>
</feature>
<evidence type="ECO:0000256" key="16">
    <source>
        <dbReference type="ARBA" id="ARBA00049966"/>
    </source>
</evidence>
<evidence type="ECO:0000256" key="10">
    <source>
        <dbReference type="ARBA" id="ARBA00033270"/>
    </source>
</evidence>
<evidence type="ECO:0000256" key="12">
    <source>
        <dbReference type="ARBA" id="ARBA00041185"/>
    </source>
</evidence>
<evidence type="ECO:0000256" key="1">
    <source>
        <dbReference type="ARBA" id="ARBA00004141"/>
    </source>
</evidence>
<keyword evidence="4 17" id="KW-0812">Transmembrane</keyword>
<evidence type="ECO:0000256" key="7">
    <source>
        <dbReference type="ARBA" id="ARBA00022989"/>
    </source>
</evidence>
<keyword evidence="8 17" id="KW-0472">Membrane</keyword>
<feature type="transmembrane region" description="Helical" evidence="17">
    <location>
        <begin position="194"/>
        <end position="212"/>
    </location>
</feature>
<keyword evidence="2" id="KW-0328">Glycosyltransferase</keyword>
<reference evidence="18 19" key="1">
    <citation type="submission" date="2023-07" db="EMBL/GenBank/DDBJ databases">
        <title>Genomic Encyclopedia of Type Strains, Phase IV (KMG-IV): sequencing the most valuable type-strain genomes for metagenomic binning, comparative biology and taxonomic classification.</title>
        <authorList>
            <person name="Goeker M."/>
        </authorList>
    </citation>
    <scope>NUCLEOTIDE SEQUENCE [LARGE SCALE GENOMIC DNA]</scope>
    <source>
        <strain evidence="18 19">DSM 19092</strain>
    </source>
</reference>
<evidence type="ECO:0000256" key="14">
    <source>
        <dbReference type="ARBA" id="ARBA00044770"/>
    </source>
</evidence>
<evidence type="ECO:0000256" key="4">
    <source>
        <dbReference type="ARBA" id="ARBA00022692"/>
    </source>
</evidence>
<feature type="transmembrane region" description="Helical" evidence="17">
    <location>
        <begin position="52"/>
        <end position="74"/>
    </location>
</feature>
<feature type="transmembrane region" description="Helical" evidence="17">
    <location>
        <begin position="113"/>
        <end position="133"/>
    </location>
</feature>
<evidence type="ECO:0000256" key="8">
    <source>
        <dbReference type="ARBA" id="ARBA00023136"/>
    </source>
</evidence>
<feature type="transmembrane region" description="Helical" evidence="17">
    <location>
        <begin position="275"/>
        <end position="301"/>
    </location>
</feature>
<keyword evidence="18" id="KW-0132">Cell division</keyword>
<evidence type="ECO:0000256" key="2">
    <source>
        <dbReference type="ARBA" id="ARBA00022676"/>
    </source>
</evidence>
<dbReference type="InterPro" id="IPR001182">
    <property type="entry name" value="FtsW/RodA"/>
</dbReference>
<evidence type="ECO:0000256" key="6">
    <source>
        <dbReference type="ARBA" id="ARBA00022984"/>
    </source>
</evidence>
<dbReference type="Proteomes" id="UP001225646">
    <property type="component" value="Unassembled WGS sequence"/>
</dbReference>
<comment type="similarity">
    <text evidence="11">Belongs to the SEDS family. FtsW subfamily.</text>
</comment>
<evidence type="ECO:0000313" key="19">
    <source>
        <dbReference type="Proteomes" id="UP001225646"/>
    </source>
</evidence>
<keyword evidence="7 17" id="KW-1133">Transmembrane helix</keyword>
<comment type="caution">
    <text evidence="18">The sequence shown here is derived from an EMBL/GenBank/DDBJ whole genome shotgun (WGS) entry which is preliminary data.</text>
</comment>
<dbReference type="PANTHER" id="PTHR30474">
    <property type="entry name" value="CELL CYCLE PROTEIN"/>
    <property type="match status" value="1"/>
</dbReference>
<evidence type="ECO:0000256" key="3">
    <source>
        <dbReference type="ARBA" id="ARBA00022679"/>
    </source>
</evidence>
<keyword evidence="5" id="KW-0133">Cell shape</keyword>
<comment type="function">
    <text evidence="16">Peptidoglycan polymerase that is essential for cell division.</text>
</comment>
<feature type="transmembrane region" description="Helical" evidence="17">
    <location>
        <begin position="168"/>
        <end position="187"/>
    </location>
</feature>
<evidence type="ECO:0000313" key="18">
    <source>
        <dbReference type="EMBL" id="MDQ0162808.1"/>
    </source>
</evidence>
<feature type="transmembrane region" description="Helical" evidence="17">
    <location>
        <begin position="81"/>
        <end position="101"/>
    </location>
</feature>
<sequence length="394" mass="43163">MWKKIIKSYDYSLILAVFLLCGFGLIMIYSSSMITAVARYNLPSDYFFKKQLTSILLGSIAFFIMMIFPYRAFLNGKFLRIIFFGSIAVLILLFVFGHVAGGAQSWFLLFGRALQPGEFMKLSVIIYLAAIYEKKQSYIDEFEKGALPPVIFTVLICVLVILQPDIGTALIIAMIACSMIICSGMGLKSILKLLLLASIFLLILSPLIVWKADTIFNSARMSRFTGFLNPFENEQGSGYQLVNSYIAIGSGGLTGLGLGESVQKYGYLPESHTDFIMAIVSEELGIFGVSFVLILIAFIVYKGLYIARKCEDAFGSLIAIGVSSMIAIQTGINLGGLTGLLPITGVTLPFISYGGSSLLLLLISMGLLVNVSMFVNYREKYKKPAATIGISQNK</sequence>
<evidence type="ECO:0000256" key="5">
    <source>
        <dbReference type="ARBA" id="ARBA00022960"/>
    </source>
</evidence>
<proteinExistence type="inferred from homology"/>
<evidence type="ECO:0000256" key="15">
    <source>
        <dbReference type="ARBA" id="ARBA00049902"/>
    </source>
</evidence>
<feature type="transmembrane region" description="Helical" evidence="17">
    <location>
        <begin position="313"/>
        <end position="332"/>
    </location>
</feature>
<evidence type="ECO:0000256" key="17">
    <source>
        <dbReference type="SAM" id="Phobius"/>
    </source>
</evidence>
<keyword evidence="18" id="KW-0131">Cell cycle</keyword>
<dbReference type="RefSeq" id="WP_419152106.1">
    <property type="nucleotide sequence ID" value="NZ_JAUSTR010000006.1"/>
</dbReference>
<evidence type="ECO:0000256" key="11">
    <source>
        <dbReference type="ARBA" id="ARBA00038053"/>
    </source>
</evidence>
<dbReference type="InterPro" id="IPR018365">
    <property type="entry name" value="Cell_cycle_FtsW-rel_CS"/>
</dbReference>
<dbReference type="EC" id="2.4.99.28" evidence="14"/>
<dbReference type="PANTHER" id="PTHR30474:SF2">
    <property type="entry name" value="PEPTIDOGLYCAN GLYCOSYLTRANSFERASE FTSW-RELATED"/>
    <property type="match status" value="1"/>
</dbReference>
<organism evidence="18 19">
    <name type="scientific">Aeribacillus alveayuensis</name>
    <dbReference type="NCBI Taxonomy" id="279215"/>
    <lineage>
        <taxon>Bacteria</taxon>
        <taxon>Bacillati</taxon>
        <taxon>Bacillota</taxon>
        <taxon>Bacilli</taxon>
        <taxon>Bacillales</taxon>
        <taxon>Bacillaceae</taxon>
        <taxon>Aeribacillus</taxon>
    </lineage>
</organism>
<keyword evidence="19" id="KW-1185">Reference proteome</keyword>
<accession>A0ABT9VP91</accession>
<comment type="catalytic activity">
    <reaction evidence="15">
        <text>[GlcNAc-(1-&gt;4)-Mur2Ac(oyl-L-Ala-gamma-D-Glu-L-Lys-D-Ala-D-Ala)](n)-di-trans,octa-cis-undecaprenyl diphosphate + beta-D-GlcNAc-(1-&gt;4)-Mur2Ac(oyl-L-Ala-gamma-D-Glu-L-Lys-D-Ala-D-Ala)-di-trans,octa-cis-undecaprenyl diphosphate = [GlcNAc-(1-&gt;4)-Mur2Ac(oyl-L-Ala-gamma-D-Glu-L-Lys-D-Ala-D-Ala)](n+1)-di-trans,octa-cis-undecaprenyl diphosphate + di-trans,octa-cis-undecaprenyl diphosphate + H(+)</text>
        <dbReference type="Rhea" id="RHEA:23708"/>
        <dbReference type="Rhea" id="RHEA-COMP:9602"/>
        <dbReference type="Rhea" id="RHEA-COMP:9603"/>
        <dbReference type="ChEBI" id="CHEBI:15378"/>
        <dbReference type="ChEBI" id="CHEBI:58405"/>
        <dbReference type="ChEBI" id="CHEBI:60033"/>
        <dbReference type="ChEBI" id="CHEBI:78435"/>
        <dbReference type="EC" id="2.4.99.28"/>
    </reaction>
</comment>
<feature type="transmembrane region" description="Helical" evidence="17">
    <location>
        <begin position="352"/>
        <end position="375"/>
    </location>
</feature>
<dbReference type="GO" id="GO:0051301">
    <property type="term" value="P:cell division"/>
    <property type="evidence" value="ECO:0007669"/>
    <property type="project" value="UniProtKB-KW"/>
</dbReference>
<name>A0ABT9VP91_9BACI</name>
<protein>
    <recommendedName>
        <fullName evidence="12">Probable peptidoglycan glycosyltransferase FtsW</fullName>
        <ecNumber evidence="14">2.4.99.28</ecNumber>
    </recommendedName>
    <alternativeName>
        <fullName evidence="13">Cell division protein FtsW</fullName>
    </alternativeName>
    <alternativeName>
        <fullName evidence="10">Cell wall polymerase</fullName>
    </alternativeName>
    <alternativeName>
        <fullName evidence="9">Peptidoglycan polymerase</fullName>
    </alternativeName>
</protein>
<feature type="transmembrane region" description="Helical" evidence="17">
    <location>
        <begin position="12"/>
        <end position="32"/>
    </location>
</feature>
<dbReference type="Pfam" id="PF01098">
    <property type="entry name" value="FTSW_RODA_SPOVE"/>
    <property type="match status" value="1"/>
</dbReference>
<dbReference type="EMBL" id="JAUSTR010000006">
    <property type="protein sequence ID" value="MDQ0162808.1"/>
    <property type="molecule type" value="Genomic_DNA"/>
</dbReference>
<evidence type="ECO:0000256" key="9">
    <source>
        <dbReference type="ARBA" id="ARBA00032370"/>
    </source>
</evidence>
<dbReference type="PROSITE" id="PS00428">
    <property type="entry name" value="FTSW_RODA_SPOVE"/>
    <property type="match status" value="1"/>
</dbReference>
<keyword evidence="3" id="KW-0808">Transferase</keyword>
<evidence type="ECO:0000256" key="13">
    <source>
        <dbReference type="ARBA" id="ARBA00041418"/>
    </source>
</evidence>
<gene>
    <name evidence="18" type="ORF">J2S06_001885</name>
</gene>
<comment type="subcellular location">
    <subcellularLocation>
        <location evidence="1">Membrane</location>
        <topology evidence="1">Multi-pass membrane protein</topology>
    </subcellularLocation>
</comment>
<keyword evidence="6" id="KW-0573">Peptidoglycan synthesis</keyword>